<organism evidence="2 3">
    <name type="scientific">Streptomyces lacrimifluminis</name>
    <dbReference type="NCBI Taxonomy" id="1500077"/>
    <lineage>
        <taxon>Bacteria</taxon>
        <taxon>Bacillati</taxon>
        <taxon>Actinomycetota</taxon>
        <taxon>Actinomycetes</taxon>
        <taxon>Kitasatosporales</taxon>
        <taxon>Streptomycetaceae</taxon>
        <taxon>Streptomyces</taxon>
    </lineage>
</organism>
<keyword evidence="3" id="KW-1185">Reference proteome</keyword>
<dbReference type="InterPro" id="IPR007278">
    <property type="entry name" value="DUF397"/>
</dbReference>
<sequence>MTEPIGPFRKSSYSGQENNCVEVATRAVGGRAVRDSKDQAGGPMLTFAPGSWQAFLTGAKAEAGPVR</sequence>
<dbReference type="Pfam" id="PF04149">
    <property type="entry name" value="DUF397"/>
    <property type="match status" value="1"/>
</dbReference>
<name>A0A917LAB3_9ACTN</name>
<dbReference type="Proteomes" id="UP000625682">
    <property type="component" value="Unassembled WGS sequence"/>
</dbReference>
<reference evidence="2" key="2">
    <citation type="submission" date="2020-09" db="EMBL/GenBank/DDBJ databases">
        <authorList>
            <person name="Sun Q."/>
            <person name="Zhou Y."/>
        </authorList>
    </citation>
    <scope>NUCLEOTIDE SEQUENCE</scope>
    <source>
        <strain evidence="2">CGMCC 4.7272</strain>
    </source>
</reference>
<proteinExistence type="predicted"/>
<dbReference type="EMBL" id="BMMU01000022">
    <property type="protein sequence ID" value="GGJ53476.1"/>
    <property type="molecule type" value="Genomic_DNA"/>
</dbReference>
<evidence type="ECO:0000313" key="3">
    <source>
        <dbReference type="Proteomes" id="UP000625682"/>
    </source>
</evidence>
<comment type="caution">
    <text evidence="2">The sequence shown here is derived from an EMBL/GenBank/DDBJ whole genome shotgun (WGS) entry which is preliminary data.</text>
</comment>
<accession>A0A917LAB3</accession>
<feature type="domain" description="DUF397" evidence="1">
    <location>
        <begin position="8"/>
        <end position="60"/>
    </location>
</feature>
<dbReference type="RefSeq" id="WP_189150367.1">
    <property type="nucleotide sequence ID" value="NZ_BAABER010000005.1"/>
</dbReference>
<gene>
    <name evidence="2" type="ORF">GCM10012282_58190</name>
</gene>
<protein>
    <recommendedName>
        <fullName evidence="1">DUF397 domain-containing protein</fullName>
    </recommendedName>
</protein>
<evidence type="ECO:0000259" key="1">
    <source>
        <dbReference type="Pfam" id="PF04149"/>
    </source>
</evidence>
<dbReference type="AlphaFoldDB" id="A0A917LAB3"/>
<reference evidence="2" key="1">
    <citation type="journal article" date="2014" name="Int. J. Syst. Evol. Microbiol.">
        <title>Complete genome sequence of Corynebacterium casei LMG S-19264T (=DSM 44701T), isolated from a smear-ripened cheese.</title>
        <authorList>
            <consortium name="US DOE Joint Genome Institute (JGI-PGF)"/>
            <person name="Walter F."/>
            <person name="Albersmeier A."/>
            <person name="Kalinowski J."/>
            <person name="Ruckert C."/>
        </authorList>
    </citation>
    <scope>NUCLEOTIDE SEQUENCE</scope>
    <source>
        <strain evidence="2">CGMCC 4.7272</strain>
    </source>
</reference>
<evidence type="ECO:0000313" key="2">
    <source>
        <dbReference type="EMBL" id="GGJ53476.1"/>
    </source>
</evidence>